<dbReference type="InParanoid" id="A0A1J7JQD9"/>
<name>A0A1J7JQD9_9PEZI</name>
<accession>A0A1J7JQD9</accession>
<evidence type="ECO:0000313" key="2">
    <source>
        <dbReference type="Proteomes" id="UP000182658"/>
    </source>
</evidence>
<sequence length="134" mass="15476">MRKCEGLGFNPQWDHFFCRLIKLFTATVVTCWRHCPSRLQLRPRRPSVSGISFCCFSWQHPRAIVRGRSIVRCSTFGFDLCMREKAACSLVLAWQFPRATESRKREALALCWSRTNARSDARCMLCHSGSFPKG</sequence>
<reference evidence="1 2" key="1">
    <citation type="submission" date="2016-10" db="EMBL/GenBank/DDBJ databases">
        <title>Draft genome sequence of Coniochaeta ligniaria NRRL30616, a lignocellulolytic fungus for bioabatement of inhibitors in plant biomass hydrolysates.</title>
        <authorList>
            <consortium name="DOE Joint Genome Institute"/>
            <person name="Jimenez D.J."/>
            <person name="Hector R.E."/>
            <person name="Riley R."/>
            <person name="Sun H."/>
            <person name="Grigoriev I.V."/>
            <person name="Van Elsas J.D."/>
            <person name="Nichols N.N."/>
        </authorList>
    </citation>
    <scope>NUCLEOTIDE SEQUENCE [LARGE SCALE GENOMIC DNA]</scope>
    <source>
        <strain evidence="1 2">NRRL 30616</strain>
    </source>
</reference>
<dbReference type="AlphaFoldDB" id="A0A1J7JQD9"/>
<protein>
    <submittedName>
        <fullName evidence="1">Uncharacterized protein</fullName>
    </submittedName>
</protein>
<keyword evidence="2" id="KW-1185">Reference proteome</keyword>
<gene>
    <name evidence="1" type="ORF">CONLIGDRAFT_64922</name>
</gene>
<proteinExistence type="predicted"/>
<dbReference type="EMBL" id="KV875093">
    <property type="protein sequence ID" value="OIW35617.1"/>
    <property type="molecule type" value="Genomic_DNA"/>
</dbReference>
<dbReference type="Proteomes" id="UP000182658">
    <property type="component" value="Unassembled WGS sequence"/>
</dbReference>
<organism evidence="1 2">
    <name type="scientific">Coniochaeta ligniaria NRRL 30616</name>
    <dbReference type="NCBI Taxonomy" id="1408157"/>
    <lineage>
        <taxon>Eukaryota</taxon>
        <taxon>Fungi</taxon>
        <taxon>Dikarya</taxon>
        <taxon>Ascomycota</taxon>
        <taxon>Pezizomycotina</taxon>
        <taxon>Sordariomycetes</taxon>
        <taxon>Sordariomycetidae</taxon>
        <taxon>Coniochaetales</taxon>
        <taxon>Coniochaetaceae</taxon>
        <taxon>Coniochaeta</taxon>
    </lineage>
</organism>
<evidence type="ECO:0000313" key="1">
    <source>
        <dbReference type="EMBL" id="OIW35617.1"/>
    </source>
</evidence>